<feature type="domain" description="Bacterial transcriptional activator" evidence="4">
    <location>
        <begin position="115"/>
        <end position="257"/>
    </location>
</feature>
<dbReference type="AlphaFoldDB" id="A0A926E5C0"/>
<evidence type="ECO:0000256" key="1">
    <source>
        <dbReference type="ARBA" id="ARBA00005820"/>
    </source>
</evidence>
<organism evidence="5 6">
    <name type="scientific">Fumia xinanensis</name>
    <dbReference type="NCBI Taxonomy" id="2763659"/>
    <lineage>
        <taxon>Bacteria</taxon>
        <taxon>Bacillati</taxon>
        <taxon>Bacillota</taxon>
        <taxon>Clostridia</taxon>
        <taxon>Eubacteriales</taxon>
        <taxon>Oscillospiraceae</taxon>
        <taxon>Fumia</taxon>
    </lineage>
</organism>
<evidence type="ECO:0000313" key="6">
    <source>
        <dbReference type="Proteomes" id="UP000610760"/>
    </source>
</evidence>
<evidence type="ECO:0000313" key="5">
    <source>
        <dbReference type="EMBL" id="MBC8560542.1"/>
    </source>
</evidence>
<keyword evidence="6" id="KW-1185">Reference proteome</keyword>
<dbReference type="Pfam" id="PF03704">
    <property type="entry name" value="BTAD"/>
    <property type="match status" value="1"/>
</dbReference>
<dbReference type="GO" id="GO:0000160">
    <property type="term" value="P:phosphorelay signal transduction system"/>
    <property type="evidence" value="ECO:0007669"/>
    <property type="project" value="InterPro"/>
</dbReference>
<dbReference type="Proteomes" id="UP000610760">
    <property type="component" value="Unassembled WGS sequence"/>
</dbReference>
<feature type="domain" description="OmpR/PhoB-type" evidence="3">
    <location>
        <begin position="30"/>
        <end position="107"/>
    </location>
</feature>
<dbReference type="InterPro" id="IPR005158">
    <property type="entry name" value="BTAD"/>
</dbReference>
<evidence type="ECO:0000259" key="4">
    <source>
        <dbReference type="SMART" id="SM01043"/>
    </source>
</evidence>
<dbReference type="RefSeq" id="WP_249295556.1">
    <property type="nucleotide sequence ID" value="NZ_JACRSV010000003.1"/>
</dbReference>
<protein>
    <submittedName>
        <fullName evidence="5">Winged helix-turn-helix domain-containing protein</fullName>
    </submittedName>
</protein>
<evidence type="ECO:0000256" key="2">
    <source>
        <dbReference type="ARBA" id="ARBA00023125"/>
    </source>
</evidence>
<dbReference type="InterPro" id="IPR051677">
    <property type="entry name" value="AfsR-DnrI-RedD_regulator"/>
</dbReference>
<accession>A0A926E5C0</accession>
<dbReference type="SMART" id="SM01043">
    <property type="entry name" value="BTAD"/>
    <property type="match status" value="1"/>
</dbReference>
<reference evidence="5" key="1">
    <citation type="submission" date="2020-08" db="EMBL/GenBank/DDBJ databases">
        <title>Genome public.</title>
        <authorList>
            <person name="Liu C."/>
            <person name="Sun Q."/>
        </authorList>
    </citation>
    <scope>NUCLEOTIDE SEQUENCE</scope>
    <source>
        <strain evidence="5">NSJ-33</strain>
    </source>
</reference>
<dbReference type="Gene3D" id="1.10.10.10">
    <property type="entry name" value="Winged helix-like DNA-binding domain superfamily/Winged helix DNA-binding domain"/>
    <property type="match status" value="1"/>
</dbReference>
<dbReference type="SMART" id="SM00862">
    <property type="entry name" value="Trans_reg_C"/>
    <property type="match status" value="1"/>
</dbReference>
<dbReference type="GO" id="GO:0003677">
    <property type="term" value="F:DNA binding"/>
    <property type="evidence" value="ECO:0007669"/>
    <property type="project" value="UniProtKB-KW"/>
</dbReference>
<dbReference type="PANTHER" id="PTHR35807">
    <property type="entry name" value="TRANSCRIPTIONAL REGULATOR REDD-RELATED"/>
    <property type="match status" value="1"/>
</dbReference>
<dbReference type="SUPFAM" id="SSF48452">
    <property type="entry name" value="TPR-like"/>
    <property type="match status" value="1"/>
</dbReference>
<dbReference type="GO" id="GO:0006355">
    <property type="term" value="P:regulation of DNA-templated transcription"/>
    <property type="evidence" value="ECO:0007669"/>
    <property type="project" value="InterPro"/>
</dbReference>
<dbReference type="InterPro" id="IPR001867">
    <property type="entry name" value="OmpR/PhoB-type_DNA-bd"/>
</dbReference>
<keyword evidence="2" id="KW-0238">DNA-binding</keyword>
<dbReference type="InterPro" id="IPR016032">
    <property type="entry name" value="Sig_transdc_resp-reg_C-effctor"/>
</dbReference>
<name>A0A926E5C0_9FIRM</name>
<dbReference type="EMBL" id="JACRSV010000003">
    <property type="protein sequence ID" value="MBC8560542.1"/>
    <property type="molecule type" value="Genomic_DNA"/>
</dbReference>
<dbReference type="InterPro" id="IPR036388">
    <property type="entry name" value="WH-like_DNA-bd_sf"/>
</dbReference>
<proteinExistence type="inferred from homology"/>
<comment type="similarity">
    <text evidence="1">Belongs to the AfsR/DnrI/RedD regulatory family.</text>
</comment>
<sequence>MSLNASPADNCEIQLLGGFRIIYKGNEISDASVRTKKAWMLIQYLIANRNNAISVDRLVSDIWGQEESRDPLNVLKNLVYRARNILKELCPDEDTEFILYSRDSYCWNGSIPWQVDTEKFEECIHRAESAGYDNDKITAYYDAFCLYRGEFLPKSAYCDWVLRKSTYYATLFITCTVKLCKLLEQQKRFDEIIHICENAVDIYSYEEKLHEQLLRAYISSGRFSKALSHYNYISKLFYNELGVCLSDGIKALYQKIISSISAIEMDLSLICEDLNESSQQKQAFFCDYEIFKNFYQMQARAMARTGQSINVALLTLSGLDQTIPENDILKSSMQLLKDTILSNLRRADVVSAFSSIQFVLMLPSTTYENAQMICQRIIDKFLAKDPSEQVKIIANVRPLKPIDL</sequence>
<gene>
    <name evidence="5" type="ORF">H8710_10750</name>
</gene>
<comment type="caution">
    <text evidence="5">The sequence shown here is derived from an EMBL/GenBank/DDBJ whole genome shotgun (WGS) entry which is preliminary data.</text>
</comment>
<dbReference type="Pfam" id="PF00486">
    <property type="entry name" value="Trans_reg_C"/>
    <property type="match status" value="1"/>
</dbReference>
<dbReference type="Gene3D" id="1.25.40.10">
    <property type="entry name" value="Tetratricopeptide repeat domain"/>
    <property type="match status" value="1"/>
</dbReference>
<dbReference type="InterPro" id="IPR011990">
    <property type="entry name" value="TPR-like_helical_dom_sf"/>
</dbReference>
<dbReference type="SUPFAM" id="SSF46894">
    <property type="entry name" value="C-terminal effector domain of the bipartite response regulators"/>
    <property type="match status" value="1"/>
</dbReference>
<evidence type="ECO:0000259" key="3">
    <source>
        <dbReference type="SMART" id="SM00862"/>
    </source>
</evidence>